<dbReference type="EMBL" id="BSOB01000050">
    <property type="protein sequence ID" value="GLQ94814.1"/>
    <property type="molecule type" value="Genomic_DNA"/>
</dbReference>
<name>A0ABQ5XSV6_9GAMM</name>
<proteinExistence type="predicted"/>
<evidence type="ECO:0000313" key="1">
    <source>
        <dbReference type="EMBL" id="GLQ94814.1"/>
    </source>
</evidence>
<dbReference type="Proteomes" id="UP001156670">
    <property type="component" value="Unassembled WGS sequence"/>
</dbReference>
<sequence length="79" mass="8679">MNEEIKKSVLKLLSSKDKNWTWYSLDRALSSTGMGGRENIARLASELAGQGLVEIVEGETESMPVYILTAKGRALVSHL</sequence>
<accession>A0ABQ5XSV6</accession>
<evidence type="ECO:0000313" key="2">
    <source>
        <dbReference type="Proteomes" id="UP001156670"/>
    </source>
</evidence>
<gene>
    <name evidence="1" type="ORF">GCM10007901_37670</name>
</gene>
<evidence type="ECO:0008006" key="3">
    <source>
        <dbReference type="Google" id="ProtNLM"/>
    </source>
</evidence>
<reference evidence="2" key="1">
    <citation type="journal article" date="2019" name="Int. J. Syst. Evol. Microbiol.">
        <title>The Global Catalogue of Microorganisms (GCM) 10K type strain sequencing project: providing services to taxonomists for standard genome sequencing and annotation.</title>
        <authorList>
            <consortium name="The Broad Institute Genomics Platform"/>
            <consortium name="The Broad Institute Genome Sequencing Center for Infectious Disease"/>
            <person name="Wu L."/>
            <person name="Ma J."/>
        </authorList>
    </citation>
    <scope>NUCLEOTIDE SEQUENCE [LARGE SCALE GENOMIC DNA]</scope>
    <source>
        <strain evidence="2">NBRC 111980</strain>
    </source>
</reference>
<protein>
    <recommendedName>
        <fullName evidence="3">MarR family transcriptional regulator</fullName>
    </recommendedName>
</protein>
<organism evidence="1 2">
    <name type="scientific">Dyella acidisoli</name>
    <dbReference type="NCBI Taxonomy" id="1867834"/>
    <lineage>
        <taxon>Bacteria</taxon>
        <taxon>Pseudomonadati</taxon>
        <taxon>Pseudomonadota</taxon>
        <taxon>Gammaproteobacteria</taxon>
        <taxon>Lysobacterales</taxon>
        <taxon>Rhodanobacteraceae</taxon>
        <taxon>Dyella</taxon>
    </lineage>
</organism>
<keyword evidence="2" id="KW-1185">Reference proteome</keyword>
<comment type="caution">
    <text evidence="1">The sequence shown here is derived from an EMBL/GenBank/DDBJ whole genome shotgun (WGS) entry which is preliminary data.</text>
</comment>